<evidence type="ECO:0000313" key="3">
    <source>
        <dbReference type="Proteomes" id="UP000325902"/>
    </source>
</evidence>
<name>A0A5N5CYS9_9PEZI</name>
<organism evidence="2 3">
    <name type="scientific">Lasiodiplodia theobromae</name>
    <dbReference type="NCBI Taxonomy" id="45133"/>
    <lineage>
        <taxon>Eukaryota</taxon>
        <taxon>Fungi</taxon>
        <taxon>Dikarya</taxon>
        <taxon>Ascomycota</taxon>
        <taxon>Pezizomycotina</taxon>
        <taxon>Dothideomycetes</taxon>
        <taxon>Dothideomycetes incertae sedis</taxon>
        <taxon>Botryosphaeriales</taxon>
        <taxon>Botryosphaeriaceae</taxon>
        <taxon>Lasiodiplodia</taxon>
    </lineage>
</organism>
<accession>A0A5N5CYS9</accession>
<feature type="domain" description="Heterokaryon incompatibility" evidence="1">
    <location>
        <begin position="22"/>
        <end position="115"/>
    </location>
</feature>
<dbReference type="InterPro" id="IPR010730">
    <property type="entry name" value="HET"/>
</dbReference>
<dbReference type="Proteomes" id="UP000325902">
    <property type="component" value="Unassembled WGS sequence"/>
</dbReference>
<dbReference type="AlphaFoldDB" id="A0A5N5CYS9"/>
<evidence type="ECO:0000313" key="2">
    <source>
        <dbReference type="EMBL" id="KAB2570501.1"/>
    </source>
</evidence>
<dbReference type="PANTHER" id="PTHR39596">
    <property type="match status" value="1"/>
</dbReference>
<dbReference type="PANTHER" id="PTHR39596:SF2">
    <property type="entry name" value="HET DOMAIN PROTEIN (AFU_ORTHOLOGUE AFUA_1G17550)-RELATED"/>
    <property type="match status" value="1"/>
</dbReference>
<keyword evidence="3" id="KW-1185">Reference proteome</keyword>
<gene>
    <name evidence="2" type="ORF">DBV05_g10824</name>
</gene>
<dbReference type="EMBL" id="VCHE01000133">
    <property type="protein sequence ID" value="KAB2570501.1"/>
    <property type="molecule type" value="Genomic_DNA"/>
</dbReference>
<comment type="caution">
    <text evidence="2">The sequence shown here is derived from an EMBL/GenBank/DDBJ whole genome shotgun (WGS) entry which is preliminary data.</text>
</comment>
<evidence type="ECO:0000259" key="1">
    <source>
        <dbReference type="Pfam" id="PF06985"/>
    </source>
</evidence>
<dbReference type="Pfam" id="PF06985">
    <property type="entry name" value="HET"/>
    <property type="match status" value="1"/>
</dbReference>
<proteinExistence type="predicted"/>
<protein>
    <recommendedName>
        <fullName evidence="1">Heterokaryon incompatibility domain-containing protein</fullName>
    </recommendedName>
</protein>
<dbReference type="OrthoDB" id="3940282at2759"/>
<sequence length="463" mass="51547">MELLVDGLDLDHSSFESFGAPYFAFSHVWSDGLGNESSNALYQCQLERLDRMLQSLEGDQVTIAKSFDTTARDLGTVAFWLDTLCIPVQKEHIALRHYSIQSMNKIYRKASGTIVIDPDIQTLPSDAKSVQVLTRALCSSWRGRMWTYEEAALASQVYLPVDGACHLFHSEEEIFESSDAPTSLVELQLLRLCWERYCDLVWDNLASFCISRKPARAFVRMATAASNRNTTRKGDETVCFATFLGLDATDLVKDPVNDRMPVLLSLLPAIPPEILFAYGPHLEQKGYRWAPKTFLSPFGLREHLRIVMPKEYTPSDGSSSESSCPVPQPFIHADSLGLGVFLSGIQFRRGPDVTAPLLFSITTESHGTYVVEAMDSGSHVSWMLEESNSETETFAVLLTDTKYSSVGLLVKVTGETGDGKLLCKWGSIVEITSNEEEKGSWIGLAENASFQGVHVPFQWWVVD</sequence>
<reference evidence="2 3" key="1">
    <citation type="journal article" date="2019" name="Sci. Rep.">
        <title>A multi-omics analysis of the grapevine pathogen Lasiodiplodia theobromae reveals that temperature affects the expression of virulence- and pathogenicity-related genes.</title>
        <authorList>
            <person name="Felix C."/>
            <person name="Meneses R."/>
            <person name="Goncalves M.F.M."/>
            <person name="Tilleman L."/>
            <person name="Duarte A.S."/>
            <person name="Jorrin-Novo J.V."/>
            <person name="Van de Peer Y."/>
            <person name="Deforce D."/>
            <person name="Van Nieuwerburgh F."/>
            <person name="Esteves A.C."/>
            <person name="Alves A."/>
        </authorList>
    </citation>
    <scope>NUCLEOTIDE SEQUENCE [LARGE SCALE GENOMIC DNA]</scope>
    <source>
        <strain evidence="2 3">LA-SOL3</strain>
    </source>
</reference>